<evidence type="ECO:0000313" key="3">
    <source>
        <dbReference type="EMBL" id="MPL75814.1"/>
    </source>
</evidence>
<dbReference type="SUPFAM" id="SSF50249">
    <property type="entry name" value="Nucleic acid-binding proteins"/>
    <property type="match status" value="1"/>
</dbReference>
<dbReference type="InterPro" id="IPR011344">
    <property type="entry name" value="ssDNA-bd"/>
</dbReference>
<dbReference type="Pfam" id="PF00436">
    <property type="entry name" value="SSB"/>
    <property type="match status" value="1"/>
</dbReference>
<feature type="compositionally biased region" description="Polar residues" evidence="2">
    <location>
        <begin position="106"/>
        <end position="120"/>
    </location>
</feature>
<feature type="region of interest" description="Disordered" evidence="2">
    <location>
        <begin position="106"/>
        <end position="129"/>
    </location>
</feature>
<dbReference type="InterPro" id="IPR012340">
    <property type="entry name" value="NA-bd_OB-fold"/>
</dbReference>
<dbReference type="PROSITE" id="PS50935">
    <property type="entry name" value="SSB"/>
    <property type="match status" value="1"/>
</dbReference>
<dbReference type="PANTHER" id="PTHR10302:SF27">
    <property type="entry name" value="SINGLE-STRANDED DNA-BINDING PROTEIN"/>
    <property type="match status" value="1"/>
</dbReference>
<dbReference type="NCBIfam" id="TIGR00621">
    <property type="entry name" value="ssb"/>
    <property type="match status" value="1"/>
</dbReference>
<dbReference type="CDD" id="cd04496">
    <property type="entry name" value="SSB_OBF"/>
    <property type="match status" value="1"/>
</dbReference>
<dbReference type="EMBL" id="VSSQ01000092">
    <property type="protein sequence ID" value="MPL75814.1"/>
    <property type="molecule type" value="Genomic_DNA"/>
</dbReference>
<evidence type="ECO:0000256" key="2">
    <source>
        <dbReference type="SAM" id="MobiDB-lite"/>
    </source>
</evidence>
<sequence>MYLNKVMLYGNLTSDPDLRSMPNGNKVISFGLATNRSYKDGTGARKEVAEFHNIVAFGKLAEIFAQWLKKGRPVYIEGRIQTRSWDDANGGGKKYRTEIVADNFQFGASSSRDGETSSPATVGETDISKELDELDTIDYGDTEINPDDIPF</sequence>
<accession>A0A644UAC3</accession>
<organism evidence="3">
    <name type="scientific">bioreactor metagenome</name>
    <dbReference type="NCBI Taxonomy" id="1076179"/>
    <lineage>
        <taxon>unclassified sequences</taxon>
        <taxon>metagenomes</taxon>
        <taxon>ecological metagenomes</taxon>
    </lineage>
</organism>
<protein>
    <submittedName>
        <fullName evidence="3">Single-stranded DNA-binding protein</fullName>
    </submittedName>
</protein>
<dbReference type="HAMAP" id="MF_00984">
    <property type="entry name" value="SSB"/>
    <property type="match status" value="1"/>
</dbReference>
<proteinExistence type="inferred from homology"/>
<evidence type="ECO:0000256" key="1">
    <source>
        <dbReference type="ARBA" id="ARBA00023125"/>
    </source>
</evidence>
<dbReference type="AlphaFoldDB" id="A0A644UAC3"/>
<dbReference type="GO" id="GO:0009295">
    <property type="term" value="C:nucleoid"/>
    <property type="evidence" value="ECO:0007669"/>
    <property type="project" value="TreeGrafter"/>
</dbReference>
<dbReference type="GO" id="GO:0003697">
    <property type="term" value="F:single-stranded DNA binding"/>
    <property type="evidence" value="ECO:0007669"/>
    <property type="project" value="InterPro"/>
</dbReference>
<comment type="caution">
    <text evidence="3">The sequence shown here is derived from an EMBL/GenBank/DDBJ whole genome shotgun (WGS) entry which is preliminary data.</text>
</comment>
<dbReference type="Gene3D" id="2.40.50.140">
    <property type="entry name" value="Nucleic acid-binding proteins"/>
    <property type="match status" value="1"/>
</dbReference>
<reference evidence="3" key="1">
    <citation type="submission" date="2019-08" db="EMBL/GenBank/DDBJ databases">
        <authorList>
            <person name="Kucharzyk K."/>
            <person name="Murdoch R.W."/>
            <person name="Higgins S."/>
            <person name="Loffler F."/>
        </authorList>
    </citation>
    <scope>NUCLEOTIDE SEQUENCE</scope>
</reference>
<name>A0A644UAC3_9ZZZZ</name>
<dbReference type="GO" id="GO:0006260">
    <property type="term" value="P:DNA replication"/>
    <property type="evidence" value="ECO:0007669"/>
    <property type="project" value="InterPro"/>
</dbReference>
<gene>
    <name evidence="3" type="ORF">SDC9_21645</name>
</gene>
<keyword evidence="1 3" id="KW-0238">DNA-binding</keyword>
<dbReference type="InterPro" id="IPR000424">
    <property type="entry name" value="Primosome_PriB/ssb"/>
</dbReference>
<dbReference type="PANTHER" id="PTHR10302">
    <property type="entry name" value="SINGLE-STRANDED DNA-BINDING PROTEIN"/>
    <property type="match status" value="1"/>
</dbReference>